<dbReference type="Pfam" id="PF00072">
    <property type="entry name" value="Response_reg"/>
    <property type="match status" value="1"/>
</dbReference>
<feature type="compositionally biased region" description="Basic and acidic residues" evidence="8">
    <location>
        <begin position="1"/>
        <end position="12"/>
    </location>
</feature>
<name>A0ABP0EB24_9ASCO</name>
<feature type="modified residue" description="4-aspartylphosphate" evidence="7">
    <location>
        <position position="504"/>
    </location>
</feature>
<dbReference type="Gene3D" id="1.10.10.10">
    <property type="entry name" value="Winged helix-like DNA-binding domain superfamily/Winged helix DNA-binding domain"/>
    <property type="match status" value="1"/>
</dbReference>
<evidence type="ECO:0000256" key="1">
    <source>
        <dbReference type="ARBA" id="ARBA00004123"/>
    </source>
</evidence>
<evidence type="ECO:0000313" key="10">
    <source>
        <dbReference type="EMBL" id="CAK7897878.1"/>
    </source>
</evidence>
<dbReference type="EMBL" id="OZ004254">
    <property type="protein sequence ID" value="CAK7897878.1"/>
    <property type="molecule type" value="Genomic_DNA"/>
</dbReference>
<keyword evidence="3" id="KW-0902">Two-component regulatory system</keyword>
<feature type="compositionally biased region" description="Gly residues" evidence="8">
    <location>
        <begin position="142"/>
        <end position="172"/>
    </location>
</feature>
<feature type="region of interest" description="Disordered" evidence="8">
    <location>
        <begin position="303"/>
        <end position="376"/>
    </location>
</feature>
<dbReference type="PIRSF" id="PIRSF002595">
    <property type="entry name" value="RR_SKN7"/>
    <property type="match status" value="1"/>
</dbReference>
<dbReference type="InterPro" id="IPR011006">
    <property type="entry name" value="CheY-like_superfamily"/>
</dbReference>
<protein>
    <recommendedName>
        <fullName evidence="6">Transcription factor</fullName>
    </recommendedName>
</protein>
<evidence type="ECO:0000313" key="11">
    <source>
        <dbReference type="Proteomes" id="UP001497600"/>
    </source>
</evidence>
<evidence type="ECO:0000256" key="2">
    <source>
        <dbReference type="ARBA" id="ARBA00022553"/>
    </source>
</evidence>
<keyword evidence="2 7" id="KW-0597">Phosphoprotein</keyword>
<feature type="compositionally biased region" description="Low complexity" evidence="8">
    <location>
        <begin position="307"/>
        <end position="326"/>
    </location>
</feature>
<feature type="region of interest" description="Disordered" evidence="8">
    <location>
        <begin position="128"/>
        <end position="172"/>
    </location>
</feature>
<dbReference type="InterPro" id="IPR000232">
    <property type="entry name" value="HSF_DNA-bd"/>
</dbReference>
<keyword evidence="6" id="KW-0805">Transcription regulation</keyword>
<dbReference type="CDD" id="cd17546">
    <property type="entry name" value="REC_hyHK_CKI1_RcsC-like"/>
    <property type="match status" value="1"/>
</dbReference>
<dbReference type="Proteomes" id="UP001497600">
    <property type="component" value="Chromosome B"/>
</dbReference>
<dbReference type="PROSITE" id="PS50110">
    <property type="entry name" value="RESPONSE_REGULATORY"/>
    <property type="match status" value="1"/>
</dbReference>
<keyword evidence="6" id="KW-0804">Transcription</keyword>
<feature type="region of interest" description="Disordered" evidence="8">
    <location>
        <begin position="1"/>
        <end position="31"/>
    </location>
</feature>
<evidence type="ECO:0000256" key="8">
    <source>
        <dbReference type="SAM" id="MobiDB-lite"/>
    </source>
</evidence>
<keyword evidence="4 6" id="KW-0238">DNA-binding</keyword>
<dbReference type="InterPro" id="IPR014402">
    <property type="entry name" value="Sig_transdc_resp-reg_Skn7"/>
</dbReference>
<accession>A0ABP0EB24</accession>
<proteinExistence type="predicted"/>
<dbReference type="Gene3D" id="3.40.50.2300">
    <property type="match status" value="1"/>
</dbReference>
<dbReference type="PANTHER" id="PTHR45339">
    <property type="entry name" value="HYBRID SIGNAL TRANSDUCTION HISTIDINE KINASE J"/>
    <property type="match status" value="1"/>
</dbReference>
<keyword evidence="5 6" id="KW-0539">Nucleus</keyword>
<keyword evidence="11" id="KW-1185">Reference proteome</keyword>
<reference evidence="10 11" key="1">
    <citation type="submission" date="2024-01" db="EMBL/GenBank/DDBJ databases">
        <authorList>
            <consortium name="Genoscope - CEA"/>
            <person name="William W."/>
        </authorList>
    </citation>
    <scope>NUCLEOTIDE SEQUENCE [LARGE SCALE GENOMIC DNA]</scope>
    <source>
        <strain evidence="10 11">29B2s-10</strain>
    </source>
</reference>
<feature type="compositionally biased region" description="Pro residues" evidence="8">
    <location>
        <begin position="351"/>
        <end position="363"/>
    </location>
</feature>
<evidence type="ECO:0000256" key="3">
    <source>
        <dbReference type="ARBA" id="ARBA00023012"/>
    </source>
</evidence>
<evidence type="ECO:0000256" key="5">
    <source>
        <dbReference type="ARBA" id="ARBA00023242"/>
    </source>
</evidence>
<dbReference type="SMART" id="SM00448">
    <property type="entry name" value="REC"/>
    <property type="match status" value="1"/>
</dbReference>
<dbReference type="Pfam" id="PF00447">
    <property type="entry name" value="HSF_DNA-bind"/>
    <property type="match status" value="1"/>
</dbReference>
<feature type="domain" description="Response regulatory" evidence="9">
    <location>
        <begin position="455"/>
        <end position="569"/>
    </location>
</feature>
<comment type="subcellular location">
    <subcellularLocation>
        <location evidence="1 6">Nucleus</location>
    </subcellularLocation>
</comment>
<organism evidence="10 11">
    <name type="scientific">[Candida] anglica</name>
    <dbReference type="NCBI Taxonomy" id="148631"/>
    <lineage>
        <taxon>Eukaryota</taxon>
        <taxon>Fungi</taxon>
        <taxon>Dikarya</taxon>
        <taxon>Ascomycota</taxon>
        <taxon>Saccharomycotina</taxon>
        <taxon>Pichiomycetes</taxon>
        <taxon>Debaryomycetaceae</taxon>
        <taxon>Kurtzmaniella</taxon>
    </lineage>
</organism>
<dbReference type="PROSITE" id="PS00434">
    <property type="entry name" value="HSF_DOMAIN"/>
    <property type="match status" value="1"/>
</dbReference>
<dbReference type="InterPro" id="IPR001789">
    <property type="entry name" value="Sig_transdc_resp-reg_receiver"/>
</dbReference>
<sequence>MGNKTMKLEHSLGLEPTTAAPPATGSSNQSGSNDFVKKLFQMLQDDGYKEVVKWTTNGDSFVVLNTNEFTKEILPRHFKHSNFASFVRQLNKYDFHKVKIPNEEKQNYKYGDDAWEFKHPDFRINDRESLENIKRKGPTAKKGGGAGAGSGGAQGQYAGGGSGGAGSGGNGDFGSSTQLANINEELNALRTENKTLFHELNVMQTKYKAVVENLVTLKNFDERYYNSMRMLVNCLAQAGIKLPPLDFPNPNLMNLQQPPPPPHLTSLHQRAHSYSSSVNHVPTPIGVGSPALTLGRPFDPPFNSIMSQTQATPPGTGTATGTSTATGPPPPPPAGVGMMPLPIRGSGPGSGPGPVPGPVPVPVPGQGQGSVRPTGSFDSLSVARGSPQLNAAMRSPATLGKGTLDGTNTPVTQASGVGTSVAPSGPGGSGSGAVSVSPVDHAQITTTNLPNPKFHVLLVEDDNVCIQLCRKFLVKYGCQVTVATDGLNAISTVEHTKYDLVLMDIVMPNLDGATATSVIRSFDTKTPIIAMTGNIEEYDLVTYLQNGMSDILAKPFTKDDLYSILSKHLLTPSTAEGTTSGGDPLQAAVQPPQTNLVHSSDTPGSDPSISTKKQRLQ</sequence>
<feature type="region of interest" description="Disordered" evidence="8">
    <location>
        <begin position="573"/>
        <end position="617"/>
    </location>
</feature>
<dbReference type="SMART" id="SM00415">
    <property type="entry name" value="HSF"/>
    <property type="match status" value="1"/>
</dbReference>
<dbReference type="SUPFAM" id="SSF46785">
    <property type="entry name" value="Winged helix' DNA-binding domain"/>
    <property type="match status" value="1"/>
</dbReference>
<dbReference type="InterPro" id="IPR036390">
    <property type="entry name" value="WH_DNA-bd_sf"/>
</dbReference>
<dbReference type="SUPFAM" id="SSF52172">
    <property type="entry name" value="CheY-like"/>
    <property type="match status" value="1"/>
</dbReference>
<evidence type="ECO:0000256" key="6">
    <source>
        <dbReference type="PIRNR" id="PIRNR002595"/>
    </source>
</evidence>
<evidence type="ECO:0000259" key="9">
    <source>
        <dbReference type="PROSITE" id="PS50110"/>
    </source>
</evidence>
<dbReference type="PRINTS" id="PR00056">
    <property type="entry name" value="HSFDOMAIN"/>
</dbReference>
<feature type="compositionally biased region" description="Low complexity" evidence="8">
    <location>
        <begin position="414"/>
        <end position="424"/>
    </location>
</feature>
<evidence type="ECO:0000256" key="7">
    <source>
        <dbReference type="PROSITE-ProRule" id="PRU00169"/>
    </source>
</evidence>
<gene>
    <name evidence="10" type="primary">SKN7</name>
    <name evidence="10" type="ORF">CAAN4_B11848</name>
</gene>
<dbReference type="InterPro" id="IPR036388">
    <property type="entry name" value="WH-like_DNA-bd_sf"/>
</dbReference>
<feature type="region of interest" description="Disordered" evidence="8">
    <location>
        <begin position="400"/>
        <end position="435"/>
    </location>
</feature>
<feature type="compositionally biased region" description="Polar residues" evidence="8">
    <location>
        <begin position="591"/>
        <end position="611"/>
    </location>
</feature>
<dbReference type="PANTHER" id="PTHR45339:SF1">
    <property type="entry name" value="HYBRID SIGNAL TRANSDUCTION HISTIDINE KINASE J"/>
    <property type="match status" value="1"/>
</dbReference>
<evidence type="ECO:0000256" key="4">
    <source>
        <dbReference type="ARBA" id="ARBA00023125"/>
    </source>
</evidence>